<evidence type="ECO:0000313" key="2">
    <source>
        <dbReference type="Proteomes" id="UP001386955"/>
    </source>
</evidence>
<proteinExistence type="predicted"/>
<evidence type="ECO:0000313" key="1">
    <source>
        <dbReference type="EMBL" id="KAK7375835.1"/>
    </source>
</evidence>
<reference evidence="1 2" key="1">
    <citation type="submission" date="2024-01" db="EMBL/GenBank/DDBJ databases">
        <title>The genomes of 5 underutilized Papilionoideae crops provide insights into root nodulation and disease resistanc.</title>
        <authorList>
            <person name="Jiang F."/>
        </authorList>
    </citation>
    <scope>NUCLEOTIDE SEQUENCE [LARGE SCALE GENOMIC DNA]</scope>
    <source>
        <strain evidence="1">DUOXIRENSHENG_FW03</strain>
        <tissue evidence="1">Leaves</tissue>
    </source>
</reference>
<name>A0AAN9NNT1_PSOTE</name>
<sequence>MLEIVLIRHRISWAGHTFFSLAHFSLSLTLRKIPRIVFYRHRLLTLIVRSSYPTQIVWYFVRSPFPGEGERVLQADAAKKVSLKAGTKTGRDLKPEASPHLVLSLRREEAERSLEEERVNLLLSYGRDC</sequence>
<organism evidence="1 2">
    <name type="scientific">Psophocarpus tetragonolobus</name>
    <name type="common">Winged bean</name>
    <name type="synonym">Dolichos tetragonolobus</name>
    <dbReference type="NCBI Taxonomy" id="3891"/>
    <lineage>
        <taxon>Eukaryota</taxon>
        <taxon>Viridiplantae</taxon>
        <taxon>Streptophyta</taxon>
        <taxon>Embryophyta</taxon>
        <taxon>Tracheophyta</taxon>
        <taxon>Spermatophyta</taxon>
        <taxon>Magnoliopsida</taxon>
        <taxon>eudicotyledons</taxon>
        <taxon>Gunneridae</taxon>
        <taxon>Pentapetalae</taxon>
        <taxon>rosids</taxon>
        <taxon>fabids</taxon>
        <taxon>Fabales</taxon>
        <taxon>Fabaceae</taxon>
        <taxon>Papilionoideae</taxon>
        <taxon>50 kb inversion clade</taxon>
        <taxon>NPAAA clade</taxon>
        <taxon>indigoferoid/millettioid clade</taxon>
        <taxon>Phaseoleae</taxon>
        <taxon>Psophocarpus</taxon>
    </lineage>
</organism>
<accession>A0AAN9NNT1</accession>
<comment type="caution">
    <text evidence="1">The sequence shown here is derived from an EMBL/GenBank/DDBJ whole genome shotgun (WGS) entry which is preliminary data.</text>
</comment>
<protein>
    <submittedName>
        <fullName evidence="1">Uncharacterized protein</fullName>
    </submittedName>
</protein>
<dbReference type="Proteomes" id="UP001386955">
    <property type="component" value="Unassembled WGS sequence"/>
</dbReference>
<dbReference type="AlphaFoldDB" id="A0AAN9NNT1"/>
<dbReference type="EMBL" id="JAYMYS010000040">
    <property type="protein sequence ID" value="KAK7375835.1"/>
    <property type="molecule type" value="Genomic_DNA"/>
</dbReference>
<gene>
    <name evidence="1" type="ORF">VNO78_35147</name>
</gene>
<keyword evidence="2" id="KW-1185">Reference proteome</keyword>